<dbReference type="InterPro" id="IPR003615">
    <property type="entry name" value="HNH_nuc"/>
</dbReference>
<dbReference type="Gene3D" id="1.10.30.50">
    <property type="match status" value="1"/>
</dbReference>
<dbReference type="PANTHER" id="PTHR33877">
    <property type="entry name" value="SLL1193 PROTEIN"/>
    <property type="match status" value="1"/>
</dbReference>
<dbReference type="GeneID" id="65119019"/>
<protein>
    <submittedName>
        <fullName evidence="2">HNH endonuclease</fullName>
    </submittedName>
</protein>
<dbReference type="GO" id="GO:0004519">
    <property type="term" value="F:endonuclease activity"/>
    <property type="evidence" value="ECO:0007669"/>
    <property type="project" value="UniProtKB-KW"/>
</dbReference>
<evidence type="ECO:0000313" key="2">
    <source>
        <dbReference type="EMBL" id="QAY17349.1"/>
    </source>
</evidence>
<feature type="domain" description="HNH nuclease" evidence="1">
    <location>
        <begin position="169"/>
        <end position="218"/>
    </location>
</feature>
<gene>
    <name evidence="2" type="primary">1</name>
    <name evidence="2" type="ORF">SEA_IDYN_1</name>
</gene>
<keyword evidence="2" id="KW-0255">Endonuclease</keyword>
<dbReference type="GO" id="GO:0003676">
    <property type="term" value="F:nucleic acid binding"/>
    <property type="evidence" value="ECO:0007669"/>
    <property type="project" value="InterPro"/>
</dbReference>
<keyword evidence="2" id="KW-0378">Hydrolase</keyword>
<dbReference type="RefSeq" id="YP_010101217.1">
    <property type="nucleotide sequence ID" value="NC_055789.1"/>
</dbReference>
<organism evidence="2 3">
    <name type="scientific">Gordonia phage IDyn</name>
    <dbReference type="NCBI Taxonomy" id="2510506"/>
    <lineage>
        <taxon>Viruses</taxon>
        <taxon>Duplodnaviria</taxon>
        <taxon>Heunggongvirae</taxon>
        <taxon>Uroviricota</taxon>
        <taxon>Caudoviricetes</taxon>
        <taxon>Zierdtviridae</taxon>
        <taxon>Emilbogenvirinae</taxon>
        <taxon>Sukkupivirus</taxon>
        <taxon>Sukkupivirus idyn</taxon>
    </lineage>
</organism>
<dbReference type="CDD" id="cd00085">
    <property type="entry name" value="HNHc"/>
    <property type="match status" value="1"/>
</dbReference>
<proteinExistence type="predicted"/>
<dbReference type="SMART" id="SM00507">
    <property type="entry name" value="HNHc"/>
    <property type="match status" value="1"/>
</dbReference>
<dbReference type="InterPro" id="IPR002711">
    <property type="entry name" value="HNH"/>
</dbReference>
<keyword evidence="2" id="KW-0540">Nuclease</keyword>
<dbReference type="GO" id="GO:0008270">
    <property type="term" value="F:zinc ion binding"/>
    <property type="evidence" value="ECO:0007669"/>
    <property type="project" value="InterPro"/>
</dbReference>
<evidence type="ECO:0000313" key="3">
    <source>
        <dbReference type="Proteomes" id="UP000289329"/>
    </source>
</evidence>
<dbReference type="KEGG" id="vg:65119019"/>
<dbReference type="Proteomes" id="UP000289329">
    <property type="component" value="Segment"/>
</dbReference>
<evidence type="ECO:0000259" key="1">
    <source>
        <dbReference type="SMART" id="SM00507"/>
    </source>
</evidence>
<name>A0A411CU43_9CAUD</name>
<keyword evidence="3" id="KW-1185">Reference proteome</keyword>
<sequence>MSEQICTNCHRPMEGRKRKYCDSVCRNAFHNSFKMHERDRNPHKRTGDYTGFRIPLKTIPCRRCNEPFRQVRSHREAYCSEECRRPPAKGPFELACRFCGETFVSRRSTSRFCSNGCAAKASYRANPQVKAKKVREWEAANADHHQIRKSERCDRRRRAVRGSVSTKDWLRALRRSQGHCAYCHRKSDRLTIDHVVPISRGGRHTIGNIVPACPRCNYQKHNRTVMEWRIWKETR</sequence>
<dbReference type="Pfam" id="PF01844">
    <property type="entry name" value="HNH"/>
    <property type="match status" value="1"/>
</dbReference>
<dbReference type="InterPro" id="IPR052892">
    <property type="entry name" value="NA-targeting_endonuclease"/>
</dbReference>
<dbReference type="PANTHER" id="PTHR33877:SF1">
    <property type="entry name" value="TYPE IV METHYL-DIRECTED RESTRICTION ENZYME ECOKMCRA"/>
    <property type="match status" value="1"/>
</dbReference>
<reference evidence="2 3" key="1">
    <citation type="submission" date="2019-01" db="EMBL/GenBank/DDBJ databases">
        <authorList>
            <person name="Gales J.M."/>
            <person name="Amanuel B.M."/>
            <person name="Anspach C.J."/>
            <person name="Chiquito R.J."/>
            <person name="Hall J.T."/>
            <person name="Hotaki K."/>
            <person name="Lozano B."/>
            <person name="Aloor H.L."/>
            <person name="Leadon S.A."/>
            <person name="Fogarty M.P."/>
            <person name="Washington J.M."/>
            <person name="Garlena R.A."/>
            <person name="Russell D.A."/>
            <person name="Pope W.H."/>
            <person name="Jacobs-Sera D."/>
            <person name="Hatfull G.F."/>
        </authorList>
    </citation>
    <scope>NUCLEOTIDE SEQUENCE [LARGE SCALE GENOMIC DNA]</scope>
</reference>
<dbReference type="EMBL" id="MK433272">
    <property type="protein sequence ID" value="QAY17349.1"/>
    <property type="molecule type" value="Genomic_DNA"/>
</dbReference>
<accession>A0A411CU43</accession>